<reference evidence="5 6" key="1">
    <citation type="journal article" date="2019" name="Int. J. Syst. Evol. Microbiol.">
        <title>The Global Catalogue of Microorganisms (GCM) 10K type strain sequencing project: providing services to taxonomists for standard genome sequencing and annotation.</title>
        <authorList>
            <consortium name="The Broad Institute Genomics Platform"/>
            <consortium name="The Broad Institute Genome Sequencing Center for Infectious Disease"/>
            <person name="Wu L."/>
            <person name="Ma J."/>
        </authorList>
    </citation>
    <scope>NUCLEOTIDE SEQUENCE [LARGE SCALE GENOMIC DNA]</scope>
    <source>
        <strain evidence="5 6">JCM 10303</strain>
    </source>
</reference>
<accession>A0ABN1BX98</accession>
<dbReference type="RefSeq" id="WP_011874903.1">
    <property type="nucleotide sequence ID" value="NZ_BAAAGS010000001.1"/>
</dbReference>
<evidence type="ECO:0000256" key="3">
    <source>
        <dbReference type="ARBA" id="ARBA00022777"/>
    </source>
</evidence>
<proteinExistence type="inferred from homology"/>
<gene>
    <name evidence="5" type="ORF">GCM10009533_02830</name>
</gene>
<evidence type="ECO:0000313" key="6">
    <source>
        <dbReference type="Proteomes" id="UP001500729"/>
    </source>
</evidence>
<dbReference type="GO" id="GO:0016301">
    <property type="term" value="F:kinase activity"/>
    <property type="evidence" value="ECO:0007669"/>
    <property type="project" value="UniProtKB-KW"/>
</dbReference>
<dbReference type="EMBL" id="BAAAGS010000001">
    <property type="protein sequence ID" value="GAA0507487.1"/>
    <property type="molecule type" value="Genomic_DNA"/>
</dbReference>
<dbReference type="InterPro" id="IPR052700">
    <property type="entry name" value="Carb_kinase_PfkB-like"/>
</dbReference>
<dbReference type="CDD" id="cd01166">
    <property type="entry name" value="KdgK"/>
    <property type="match status" value="1"/>
</dbReference>
<dbReference type="PANTHER" id="PTHR43320">
    <property type="entry name" value="SUGAR KINASE"/>
    <property type="match status" value="1"/>
</dbReference>
<sequence>MTARAGLEVLCLGETMSLIAPAESVGLETATSFTLTTGGAESNVAVHLAALGHRVAWAGRVGADPLGRRLVATIGAAGVDTSLVETHPTAPTGVYFKDPAPGGTTVYYYRAGSAASTMDEWFLDGAGDAELLHISGITPALSPGCDRLITHLLAGPRRSRISFDVNYRPALWSAGAAGPRLRELAQLADIVFVGLDEAGTLWGAKTADDVRAVLDGPATLVVKDAANDATAFGAQPAVVTAPEVRVVEPVGAGDAFAAGYLSGVLRGESAVRCLRLGHLLAAHSLLSTEDHTPLPTADVLAGWLDCDESTWNALRFGGSR</sequence>
<keyword evidence="2" id="KW-0808">Transferase</keyword>
<dbReference type="PANTHER" id="PTHR43320:SF2">
    <property type="entry name" value="2-DEHYDRO-3-DEOXYGLUCONOKINASE_2-DEHYDRO-3-DEOXYGALACTONOKINASE"/>
    <property type="match status" value="1"/>
</dbReference>
<dbReference type="InterPro" id="IPR011611">
    <property type="entry name" value="PfkB_dom"/>
</dbReference>
<dbReference type="Gene3D" id="3.40.1190.20">
    <property type="match status" value="1"/>
</dbReference>
<keyword evidence="3 5" id="KW-0418">Kinase</keyword>
<organism evidence="5 6">
    <name type="scientific">Saccharopolyspora erythraea</name>
    <name type="common">Streptomyces erythraeus</name>
    <dbReference type="NCBI Taxonomy" id="1836"/>
    <lineage>
        <taxon>Bacteria</taxon>
        <taxon>Bacillati</taxon>
        <taxon>Actinomycetota</taxon>
        <taxon>Actinomycetes</taxon>
        <taxon>Pseudonocardiales</taxon>
        <taxon>Pseudonocardiaceae</taxon>
        <taxon>Saccharopolyspora</taxon>
    </lineage>
</organism>
<dbReference type="InterPro" id="IPR029056">
    <property type="entry name" value="Ribokinase-like"/>
</dbReference>
<comment type="similarity">
    <text evidence="1">Belongs to the carbohydrate kinase PfkB family.</text>
</comment>
<dbReference type="Proteomes" id="UP001500729">
    <property type="component" value="Unassembled WGS sequence"/>
</dbReference>
<evidence type="ECO:0000313" key="5">
    <source>
        <dbReference type="EMBL" id="GAA0507487.1"/>
    </source>
</evidence>
<evidence type="ECO:0000259" key="4">
    <source>
        <dbReference type="Pfam" id="PF00294"/>
    </source>
</evidence>
<name>A0ABN1BX98_SACER</name>
<evidence type="ECO:0000256" key="2">
    <source>
        <dbReference type="ARBA" id="ARBA00022679"/>
    </source>
</evidence>
<protein>
    <submittedName>
        <fullName evidence="5">Sugar kinase</fullName>
    </submittedName>
</protein>
<dbReference type="Pfam" id="PF00294">
    <property type="entry name" value="PfkB"/>
    <property type="match status" value="1"/>
</dbReference>
<comment type="caution">
    <text evidence="5">The sequence shown here is derived from an EMBL/GenBank/DDBJ whole genome shotgun (WGS) entry which is preliminary data.</text>
</comment>
<evidence type="ECO:0000256" key="1">
    <source>
        <dbReference type="ARBA" id="ARBA00010688"/>
    </source>
</evidence>
<keyword evidence="6" id="KW-1185">Reference proteome</keyword>
<feature type="domain" description="Carbohydrate kinase PfkB" evidence="4">
    <location>
        <begin position="8"/>
        <end position="296"/>
    </location>
</feature>
<dbReference type="SUPFAM" id="SSF53613">
    <property type="entry name" value="Ribokinase-like"/>
    <property type="match status" value="1"/>
</dbReference>